<dbReference type="InterPro" id="IPR047785">
    <property type="entry name" value="tRNA_MNMC2"/>
</dbReference>
<gene>
    <name evidence="2" type="primary">mnmC</name>
    <name evidence="2" type="ORF">SAMEA104719789_00532</name>
</gene>
<dbReference type="PANTHER" id="PTHR39963">
    <property type="entry name" value="SLL0983 PROTEIN"/>
    <property type="match status" value="1"/>
</dbReference>
<organism evidence="2 3">
    <name type="scientific">Candidatus Ornithobacterium hominis</name>
    <dbReference type="NCBI Taxonomy" id="2497989"/>
    <lineage>
        <taxon>Bacteria</taxon>
        <taxon>Pseudomonadati</taxon>
        <taxon>Bacteroidota</taxon>
        <taxon>Flavobacteriia</taxon>
        <taxon>Flavobacteriales</taxon>
        <taxon>Weeksellaceae</taxon>
        <taxon>Ornithobacterium</taxon>
    </lineage>
</organism>
<protein>
    <submittedName>
        <fullName evidence="2">tRNA 5-methylaminomethyl-2-thiouridine biosynthesis bifunctional protein MnmC</fullName>
    </submittedName>
</protein>
<evidence type="ECO:0000313" key="2">
    <source>
        <dbReference type="EMBL" id="SZD71433.1"/>
    </source>
</evidence>
<evidence type="ECO:0000313" key="3">
    <source>
        <dbReference type="Proteomes" id="UP000262142"/>
    </source>
</evidence>
<reference evidence="2 3" key="1">
    <citation type="submission" date="2018-09" db="EMBL/GenBank/DDBJ databases">
        <authorList>
            <consortium name="Pathogen Informatics"/>
        </authorList>
    </citation>
    <scope>NUCLEOTIDE SEQUENCE [LARGE SCALE GENOMIC DNA]</scope>
    <source>
        <strain evidence="2 3">OH-22767</strain>
    </source>
</reference>
<keyword evidence="3" id="KW-1185">Reference proteome</keyword>
<dbReference type="PANTHER" id="PTHR39963:SF1">
    <property type="entry name" value="MNMC-LIKE METHYLTRANSFERASE DOMAIN-CONTAINING PROTEIN"/>
    <property type="match status" value="1"/>
</dbReference>
<dbReference type="AlphaFoldDB" id="A0A383TXC6"/>
<dbReference type="EMBL" id="UNSC01000001">
    <property type="protein sequence ID" value="SZD71433.1"/>
    <property type="molecule type" value="Genomic_DNA"/>
</dbReference>
<feature type="domain" description="MnmC-like methyltransferase" evidence="1">
    <location>
        <begin position="144"/>
        <end position="226"/>
    </location>
</feature>
<dbReference type="Proteomes" id="UP000262142">
    <property type="component" value="Unassembled WGS sequence"/>
</dbReference>
<dbReference type="NCBIfam" id="NF033855">
    <property type="entry name" value="tRNA_MNMC2"/>
    <property type="match status" value="1"/>
</dbReference>
<dbReference type="GO" id="GO:0004808">
    <property type="term" value="F:tRNA (5-methylaminomethyl-2-thiouridylate)(34)-methyltransferase activity"/>
    <property type="evidence" value="ECO:0007669"/>
    <property type="project" value="InterPro"/>
</dbReference>
<dbReference type="InterPro" id="IPR029063">
    <property type="entry name" value="SAM-dependent_MTases_sf"/>
</dbReference>
<dbReference type="Pfam" id="PF05430">
    <property type="entry name" value="Methyltransf_30"/>
    <property type="match status" value="1"/>
</dbReference>
<dbReference type="RefSeq" id="WP_165844943.1">
    <property type="nucleotide sequence ID" value="NZ_UNSC01000001.1"/>
</dbReference>
<dbReference type="InterPro" id="IPR008471">
    <property type="entry name" value="MnmC-like_methylTransf"/>
</dbReference>
<name>A0A383TXC6_9FLAO</name>
<dbReference type="Gene3D" id="3.40.50.150">
    <property type="entry name" value="Vaccinia Virus protein VP39"/>
    <property type="match status" value="1"/>
</dbReference>
<evidence type="ECO:0000259" key="1">
    <source>
        <dbReference type="Pfam" id="PF05430"/>
    </source>
</evidence>
<dbReference type="GO" id="GO:0016645">
    <property type="term" value="F:oxidoreductase activity, acting on the CH-NH group of donors"/>
    <property type="evidence" value="ECO:0007669"/>
    <property type="project" value="InterPro"/>
</dbReference>
<dbReference type="SUPFAM" id="SSF53335">
    <property type="entry name" value="S-adenosyl-L-methionine-dependent methyltransferases"/>
    <property type="match status" value="1"/>
</dbReference>
<accession>A0A383TXC6</accession>
<proteinExistence type="predicted"/>
<sequence length="226" mass="26256">MSILKREIKITQDGSKTLNIPCWDESYHSKHGALQEAIHVFLKNGLDLIPTQKSYTVLEFGFGTGLNALLTHDWATRNSASIRYHSLEKFPITHSEWENLDYAKLLPPQAENQEIFKKMHSSAWNFEEKISDFLSLKKIKIDFKLFEPEENLYDIVFFDAFGKRVQPELWTFPIFEKIYKALKKFGLLTTYAANGATQRILNELNFNVEKKPGPPGKREMLIAWKN</sequence>